<keyword evidence="7 13" id="KW-0067">ATP-binding</keyword>
<dbReference type="GO" id="GO:0009381">
    <property type="term" value="F:excinuclease ABC activity"/>
    <property type="evidence" value="ECO:0007669"/>
    <property type="project" value="UniProtKB-UniRule"/>
</dbReference>
<keyword evidence="9 13" id="KW-0234">DNA repair</keyword>
<dbReference type="NCBIfam" id="TIGR00631">
    <property type="entry name" value="uvrb"/>
    <property type="match status" value="1"/>
</dbReference>
<dbReference type="SUPFAM" id="SSF46600">
    <property type="entry name" value="C-terminal UvrC-binding domain of UvrB"/>
    <property type="match status" value="1"/>
</dbReference>
<dbReference type="Proteomes" id="UP000298050">
    <property type="component" value="Unassembled WGS sequence"/>
</dbReference>
<protein>
    <recommendedName>
        <fullName evidence="12 13">UvrABC system protein B</fullName>
        <shortName evidence="13">Protein UvrB</shortName>
    </recommendedName>
    <alternativeName>
        <fullName evidence="13">Excinuclease ABC subunit B</fullName>
    </alternativeName>
</protein>
<dbReference type="Gene3D" id="4.10.860.10">
    <property type="entry name" value="UVR domain"/>
    <property type="match status" value="1"/>
</dbReference>
<evidence type="ECO:0000259" key="18">
    <source>
        <dbReference type="PROSITE" id="PS51194"/>
    </source>
</evidence>
<dbReference type="NCBIfam" id="NF003673">
    <property type="entry name" value="PRK05298.1"/>
    <property type="match status" value="1"/>
</dbReference>
<name>A0A4Z0M255_9GAMM</name>
<dbReference type="Pfam" id="PF00271">
    <property type="entry name" value="Helicase_C"/>
    <property type="match status" value="1"/>
</dbReference>
<dbReference type="GO" id="GO:0016887">
    <property type="term" value="F:ATP hydrolysis activity"/>
    <property type="evidence" value="ECO:0007669"/>
    <property type="project" value="InterPro"/>
</dbReference>
<dbReference type="SUPFAM" id="SSF52540">
    <property type="entry name" value="P-loop containing nucleoside triphosphate hydrolases"/>
    <property type="match status" value="2"/>
</dbReference>
<evidence type="ECO:0000256" key="13">
    <source>
        <dbReference type="HAMAP-Rule" id="MF_00204"/>
    </source>
</evidence>
<comment type="caution">
    <text evidence="19">The sequence shown here is derived from an EMBL/GenBank/DDBJ whole genome shotgun (WGS) entry which is preliminary data.</text>
</comment>
<dbReference type="GO" id="GO:0006289">
    <property type="term" value="P:nucleotide-excision repair"/>
    <property type="evidence" value="ECO:0007669"/>
    <property type="project" value="UniProtKB-UniRule"/>
</dbReference>
<dbReference type="CDD" id="cd18790">
    <property type="entry name" value="SF2_C_UvrB"/>
    <property type="match status" value="1"/>
</dbReference>
<dbReference type="InterPro" id="IPR004807">
    <property type="entry name" value="UvrB"/>
</dbReference>
<dbReference type="EMBL" id="SRLE01000007">
    <property type="protein sequence ID" value="TGD73524.1"/>
    <property type="molecule type" value="Genomic_DNA"/>
</dbReference>
<dbReference type="GO" id="GO:0009380">
    <property type="term" value="C:excinuclease repair complex"/>
    <property type="evidence" value="ECO:0007669"/>
    <property type="project" value="InterPro"/>
</dbReference>
<comment type="domain">
    <text evidence="13">The beta-hairpin motif is involved in DNA binding.</text>
</comment>
<evidence type="ECO:0000256" key="7">
    <source>
        <dbReference type="ARBA" id="ARBA00022840"/>
    </source>
</evidence>
<dbReference type="GO" id="GO:0009432">
    <property type="term" value="P:SOS response"/>
    <property type="evidence" value="ECO:0007669"/>
    <property type="project" value="UniProtKB-UniRule"/>
</dbReference>
<dbReference type="PANTHER" id="PTHR24029:SF0">
    <property type="entry name" value="UVRABC SYSTEM PROTEIN B"/>
    <property type="match status" value="1"/>
</dbReference>
<dbReference type="InterPro" id="IPR024759">
    <property type="entry name" value="UvrB_YAD/RRR_dom"/>
</dbReference>
<keyword evidence="15" id="KW-0175">Coiled coil</keyword>
<evidence type="ECO:0000259" key="16">
    <source>
        <dbReference type="PROSITE" id="PS50151"/>
    </source>
</evidence>
<evidence type="ECO:0000256" key="5">
    <source>
        <dbReference type="ARBA" id="ARBA00022763"/>
    </source>
</evidence>
<dbReference type="Pfam" id="PF17757">
    <property type="entry name" value="UvrB_inter"/>
    <property type="match status" value="1"/>
</dbReference>
<evidence type="ECO:0000256" key="10">
    <source>
        <dbReference type="ARBA" id="ARBA00023236"/>
    </source>
</evidence>
<evidence type="ECO:0000256" key="4">
    <source>
        <dbReference type="ARBA" id="ARBA00022741"/>
    </source>
</evidence>
<evidence type="ECO:0000256" key="15">
    <source>
        <dbReference type="SAM" id="Coils"/>
    </source>
</evidence>
<keyword evidence="4 13" id="KW-0547">Nucleotide-binding</keyword>
<evidence type="ECO:0000256" key="14">
    <source>
        <dbReference type="RuleBase" id="RU003587"/>
    </source>
</evidence>
<dbReference type="GO" id="GO:0005737">
    <property type="term" value="C:cytoplasm"/>
    <property type="evidence" value="ECO:0007669"/>
    <property type="project" value="UniProtKB-SubCell"/>
</dbReference>
<evidence type="ECO:0000256" key="11">
    <source>
        <dbReference type="ARBA" id="ARBA00026033"/>
    </source>
</evidence>
<keyword evidence="20" id="KW-1185">Reference proteome</keyword>
<evidence type="ECO:0000256" key="8">
    <source>
        <dbReference type="ARBA" id="ARBA00022881"/>
    </source>
</evidence>
<feature type="coiled-coil region" evidence="15">
    <location>
        <begin position="633"/>
        <end position="668"/>
    </location>
</feature>
<evidence type="ECO:0000256" key="12">
    <source>
        <dbReference type="ARBA" id="ARBA00029504"/>
    </source>
</evidence>
<sequence length="672" mass="76140">MTRPFKVESSYQPAGDQPQAIRELVEGLQAGLASQILLGVTGSGKTFTMAHVVQELQRPTLVMAHNKTLAAQLYGEFRDFFPNNAVEYFVSYYDYYQPEAYVPSSDTYIEKDSSVNEHIEQMRLSATKALMEREDCLVVATVSAIYGLGDPKSYFRMVLHLSRGEMIDQRGILRQLAELQYTRNDVNFTRGTYRVRGDVIDIFPADSEREAVRVSLFDEEIEDILIFDPLTGAIERKVPRVTIFPKSHYVTTRDVMLDAVEQIEIELDQRLKQLNEAGKLVEAQRLQQRTRYDLEMIRELGYCQGVENYSRYLSGRAAGEPPPTLFEYLPENSLVIIDESHVTIPQIGAMFKGDRSRKETLVEYGFRLPSALDNRPLRFEEWERLCPQSLYVSATPGPYELEHAGRTVEQVVRPTGLVDPQLEIRPATTQVDDLLGQINTTVARGERVLVTTLTKRMAEDLTEYLDDNGIRVRYLHSDIDTVERVEIIRDLRLGKFDVLVGINLLREGLDMPEVSLVAILDADKEGFLRSERSLIQTIGRAARNLNGRAILYADNITGSMQRAMAETERRREKQLAYNAEHGITPRGVEKAIADIMEGARRAPAKGKGKGRKVAEQRVAFAADIADLTPEALARKLKQMEAQMQEHAKNLEFEEAAALRDQLAELKQQAFVN</sequence>
<comment type="function">
    <text evidence="13">The UvrABC repair system catalyzes the recognition and processing of DNA lesions. A damage recognition complex composed of 2 UvrA and 2 UvrB subunits scans DNA for abnormalities. Upon binding of the UvrA(2)B(2) complex to a putative damaged site, the DNA wraps around one UvrB monomer. DNA wrap is dependent on ATP binding by UvrB and probably causes local melting of the DNA helix, facilitating insertion of UvrB beta-hairpin between the DNA strands. Then UvrB probes one DNA strand for the presence of a lesion. If a lesion is found the UvrA subunits dissociate and the UvrB-DNA preincision complex is formed. This complex is subsequently bound by UvrC and the second UvrB is released. If no lesion is found, the DNA wraps around the other UvrB subunit that will check the other stand for damage.</text>
</comment>
<dbReference type="FunFam" id="3.40.50.300:FF:000477">
    <property type="entry name" value="UvrABC system protein B"/>
    <property type="match status" value="1"/>
</dbReference>
<comment type="similarity">
    <text evidence="2 13 14">Belongs to the UvrB family.</text>
</comment>
<dbReference type="InterPro" id="IPR036876">
    <property type="entry name" value="UVR_dom_sf"/>
</dbReference>
<dbReference type="GO" id="GO:0003677">
    <property type="term" value="F:DNA binding"/>
    <property type="evidence" value="ECO:0007669"/>
    <property type="project" value="UniProtKB-UniRule"/>
</dbReference>
<dbReference type="InterPro" id="IPR001650">
    <property type="entry name" value="Helicase_C-like"/>
</dbReference>
<keyword evidence="3 13" id="KW-0963">Cytoplasm</keyword>
<dbReference type="Pfam" id="PF04851">
    <property type="entry name" value="ResIII"/>
    <property type="match status" value="1"/>
</dbReference>
<keyword evidence="6 13" id="KW-0228">DNA excision</keyword>
<dbReference type="GO" id="GO:0005524">
    <property type="term" value="F:ATP binding"/>
    <property type="evidence" value="ECO:0007669"/>
    <property type="project" value="UniProtKB-UniRule"/>
</dbReference>
<dbReference type="InterPro" id="IPR041471">
    <property type="entry name" value="UvrB_inter"/>
</dbReference>
<dbReference type="InterPro" id="IPR027417">
    <property type="entry name" value="P-loop_NTPase"/>
</dbReference>
<dbReference type="AlphaFoldDB" id="A0A4Z0M255"/>
<dbReference type="InterPro" id="IPR001943">
    <property type="entry name" value="UVR_dom"/>
</dbReference>
<dbReference type="CDD" id="cd17916">
    <property type="entry name" value="DEXHc_UvrB"/>
    <property type="match status" value="1"/>
</dbReference>
<comment type="subunit">
    <text evidence="11 13 14">Forms a heterotetramer with UvrA during the search for lesions. Interacts with UvrC in an incision complex.</text>
</comment>
<evidence type="ECO:0000259" key="17">
    <source>
        <dbReference type="PROSITE" id="PS51192"/>
    </source>
</evidence>
<organism evidence="19 20">
    <name type="scientific">Mangrovimicrobium sediminis</name>
    <dbReference type="NCBI Taxonomy" id="2562682"/>
    <lineage>
        <taxon>Bacteria</taxon>
        <taxon>Pseudomonadati</taxon>
        <taxon>Pseudomonadota</taxon>
        <taxon>Gammaproteobacteria</taxon>
        <taxon>Cellvibrionales</taxon>
        <taxon>Halieaceae</taxon>
        <taxon>Mangrovimicrobium</taxon>
    </lineage>
</organism>
<dbReference type="OrthoDB" id="9806651at2"/>
<comment type="subcellular location">
    <subcellularLocation>
        <location evidence="1 13 14">Cytoplasm</location>
    </subcellularLocation>
</comment>
<evidence type="ECO:0000256" key="2">
    <source>
        <dbReference type="ARBA" id="ARBA00008533"/>
    </source>
</evidence>
<feature type="short sequence motif" description="Beta-hairpin" evidence="13">
    <location>
        <begin position="92"/>
        <end position="115"/>
    </location>
</feature>
<feature type="binding site" evidence="13">
    <location>
        <begin position="39"/>
        <end position="46"/>
    </location>
    <ligand>
        <name>ATP</name>
        <dbReference type="ChEBI" id="CHEBI:30616"/>
    </ligand>
</feature>
<evidence type="ECO:0000256" key="1">
    <source>
        <dbReference type="ARBA" id="ARBA00004496"/>
    </source>
</evidence>
<gene>
    <name evidence="13 19" type="primary">uvrB</name>
    <name evidence="19" type="ORF">E4634_10880</name>
</gene>
<evidence type="ECO:0000256" key="6">
    <source>
        <dbReference type="ARBA" id="ARBA00022769"/>
    </source>
</evidence>
<dbReference type="Pfam" id="PF02151">
    <property type="entry name" value="UVR"/>
    <property type="match status" value="1"/>
</dbReference>
<dbReference type="SMART" id="SM00487">
    <property type="entry name" value="DEXDc"/>
    <property type="match status" value="1"/>
</dbReference>
<dbReference type="HAMAP" id="MF_00204">
    <property type="entry name" value="UvrB"/>
    <property type="match status" value="1"/>
</dbReference>
<keyword evidence="8 13" id="KW-0267">Excision nuclease</keyword>
<feature type="domain" description="Helicase ATP-binding" evidence="17">
    <location>
        <begin position="26"/>
        <end position="162"/>
    </location>
</feature>
<dbReference type="Pfam" id="PF12344">
    <property type="entry name" value="UvrB"/>
    <property type="match status" value="1"/>
</dbReference>
<dbReference type="InterPro" id="IPR014001">
    <property type="entry name" value="Helicase_ATP-bd"/>
</dbReference>
<dbReference type="PROSITE" id="PS51194">
    <property type="entry name" value="HELICASE_CTER"/>
    <property type="match status" value="1"/>
</dbReference>
<evidence type="ECO:0000313" key="20">
    <source>
        <dbReference type="Proteomes" id="UP000298050"/>
    </source>
</evidence>
<dbReference type="SMART" id="SM00490">
    <property type="entry name" value="HELICc"/>
    <property type="match status" value="1"/>
</dbReference>
<reference evidence="19 20" key="1">
    <citation type="submission" date="2019-04" db="EMBL/GenBank/DDBJ databases">
        <title>Taxonomy of novel Haliea sp. from mangrove soil of West Coast of India.</title>
        <authorList>
            <person name="Verma A."/>
            <person name="Kumar P."/>
            <person name="Krishnamurthi S."/>
        </authorList>
    </citation>
    <scope>NUCLEOTIDE SEQUENCE [LARGE SCALE GENOMIC DNA]</scope>
    <source>
        <strain evidence="19 20">SAOS-164</strain>
    </source>
</reference>
<accession>A0A4Z0M255</accession>
<feature type="domain" description="UVR" evidence="16">
    <location>
        <begin position="633"/>
        <end position="668"/>
    </location>
</feature>
<dbReference type="PANTHER" id="PTHR24029">
    <property type="entry name" value="UVRABC SYSTEM PROTEIN B"/>
    <property type="match status" value="1"/>
</dbReference>
<evidence type="ECO:0000313" key="19">
    <source>
        <dbReference type="EMBL" id="TGD73524.1"/>
    </source>
</evidence>
<evidence type="ECO:0000256" key="9">
    <source>
        <dbReference type="ARBA" id="ARBA00023204"/>
    </source>
</evidence>
<feature type="domain" description="Helicase C-terminal" evidence="18">
    <location>
        <begin position="430"/>
        <end position="596"/>
    </location>
</feature>
<keyword evidence="5 13" id="KW-0227">DNA damage</keyword>
<dbReference type="PROSITE" id="PS51192">
    <property type="entry name" value="HELICASE_ATP_BIND_1"/>
    <property type="match status" value="1"/>
</dbReference>
<keyword evidence="10 13" id="KW-0742">SOS response</keyword>
<evidence type="ECO:0000256" key="3">
    <source>
        <dbReference type="ARBA" id="ARBA00022490"/>
    </source>
</evidence>
<proteinExistence type="inferred from homology"/>
<dbReference type="RefSeq" id="WP_135443765.1">
    <property type="nucleotide sequence ID" value="NZ_SRLE01000007.1"/>
</dbReference>
<dbReference type="PROSITE" id="PS50151">
    <property type="entry name" value="UVR"/>
    <property type="match status" value="1"/>
</dbReference>
<dbReference type="InterPro" id="IPR006935">
    <property type="entry name" value="Helicase/UvrB_N"/>
</dbReference>
<dbReference type="Gene3D" id="3.40.50.300">
    <property type="entry name" value="P-loop containing nucleotide triphosphate hydrolases"/>
    <property type="match status" value="3"/>
</dbReference>